<dbReference type="PANTHER" id="PTHR11082:SF31">
    <property type="entry name" value="TRNA-DIHYDROURIDINE(20A_20B) SYNTHASE [NAD(P)+]-LIKE"/>
    <property type="match status" value="1"/>
</dbReference>
<evidence type="ECO:0000256" key="3">
    <source>
        <dbReference type="ARBA" id="ARBA00022643"/>
    </source>
</evidence>
<protein>
    <recommendedName>
        <fullName evidence="6">tRNA-dihydrouridine synthase</fullName>
        <ecNumber evidence="6">1.3.1.-</ecNumber>
    </recommendedName>
</protein>
<evidence type="ECO:0000313" key="8">
    <source>
        <dbReference type="EMBL" id="CAG7712038.1"/>
    </source>
</evidence>
<comment type="cofactor">
    <cofactor evidence="1 6">
        <name>FMN</name>
        <dbReference type="ChEBI" id="CHEBI:58210"/>
    </cofactor>
</comment>
<evidence type="ECO:0000256" key="4">
    <source>
        <dbReference type="ARBA" id="ARBA00022694"/>
    </source>
</evidence>
<comment type="similarity">
    <text evidence="6">Belongs to the dus family.</text>
</comment>
<gene>
    <name evidence="8" type="ORF">AFUS01_LOCUS5133</name>
</gene>
<evidence type="ECO:0000256" key="2">
    <source>
        <dbReference type="ARBA" id="ARBA00022630"/>
    </source>
</evidence>
<feature type="domain" description="DUS-like FMN-binding" evidence="7">
    <location>
        <begin position="14"/>
        <end position="277"/>
    </location>
</feature>
<keyword evidence="9" id="KW-1185">Reference proteome</keyword>
<evidence type="ECO:0000256" key="6">
    <source>
        <dbReference type="PIRNR" id="PIRNR006621"/>
    </source>
</evidence>
<keyword evidence="3 6" id="KW-0288">FMN</keyword>
<reference evidence="8" key="1">
    <citation type="submission" date="2021-06" db="EMBL/GenBank/DDBJ databases">
        <authorList>
            <person name="Hodson N. C."/>
            <person name="Mongue J. A."/>
            <person name="Jaron S. K."/>
        </authorList>
    </citation>
    <scope>NUCLEOTIDE SEQUENCE</scope>
</reference>
<dbReference type="GO" id="GO:0017150">
    <property type="term" value="F:tRNA dihydrouridine synthase activity"/>
    <property type="evidence" value="ECO:0007669"/>
    <property type="project" value="InterPro"/>
</dbReference>
<dbReference type="AlphaFoldDB" id="A0A8J2NV11"/>
<dbReference type="OrthoDB" id="9977870at2759"/>
<evidence type="ECO:0000256" key="5">
    <source>
        <dbReference type="ARBA" id="ARBA00023002"/>
    </source>
</evidence>
<dbReference type="InterPro" id="IPR018517">
    <property type="entry name" value="tRNA_hU_synthase_CS"/>
</dbReference>
<keyword evidence="2 6" id="KW-0285">Flavoprotein</keyword>
<proteinExistence type="inferred from homology"/>
<dbReference type="Pfam" id="PF01207">
    <property type="entry name" value="Dus"/>
    <property type="match status" value="1"/>
</dbReference>
<comment type="caution">
    <text evidence="8">The sequence shown here is derived from an EMBL/GenBank/DDBJ whole genome shotgun (WGS) entry which is preliminary data.</text>
</comment>
<sequence length="323" mass="36757">MMDLFETKPLVKICAPMVRYSRLPFRQLVREYGCDLAFSPMIMADSFVKSQKYRDIEFTTHPNDNPLIVQFAAKTPEEFAEAAEYIYNDSSGIDLNCGCPQRWAIQDGIGACMLNKPEVVADILRQTRNRIPDVEYSVSVKIRIFRDLERTVDLVRQLESAGISFLSVHGRTIKERSEPVNWDTIRTIVDSVSIPVIANGDINSLEKAYAVQEATRVKGVMVARALLENPGLFAGHSKTPASCLKRWLEINVELGTHFTIFHRHLIHMTESILTKSERKIFNGLNNREAVIDWLCDRFEFQLSQCTRLENNTVLDDSTGVPLM</sequence>
<accession>A0A8J2NV11</accession>
<dbReference type="CDD" id="cd02801">
    <property type="entry name" value="DUS_like_FMN"/>
    <property type="match status" value="1"/>
</dbReference>
<dbReference type="Proteomes" id="UP000708208">
    <property type="component" value="Unassembled WGS sequence"/>
</dbReference>
<organism evidence="8 9">
    <name type="scientific">Allacma fusca</name>
    <dbReference type="NCBI Taxonomy" id="39272"/>
    <lineage>
        <taxon>Eukaryota</taxon>
        <taxon>Metazoa</taxon>
        <taxon>Ecdysozoa</taxon>
        <taxon>Arthropoda</taxon>
        <taxon>Hexapoda</taxon>
        <taxon>Collembola</taxon>
        <taxon>Symphypleona</taxon>
        <taxon>Sminthuridae</taxon>
        <taxon>Allacma</taxon>
    </lineage>
</organism>
<dbReference type="EC" id="1.3.1.-" evidence="6"/>
<keyword evidence="5 6" id="KW-0560">Oxidoreductase</keyword>
<dbReference type="GO" id="GO:0050660">
    <property type="term" value="F:flavin adenine dinucleotide binding"/>
    <property type="evidence" value="ECO:0007669"/>
    <property type="project" value="InterPro"/>
</dbReference>
<evidence type="ECO:0000256" key="1">
    <source>
        <dbReference type="ARBA" id="ARBA00001917"/>
    </source>
</evidence>
<dbReference type="PIRSF" id="PIRSF006621">
    <property type="entry name" value="Dus"/>
    <property type="match status" value="1"/>
</dbReference>
<comment type="function">
    <text evidence="6">Catalyzes the synthesis of dihydrouridine, a modified base found in the D-loop of most tRNAs.</text>
</comment>
<evidence type="ECO:0000313" key="9">
    <source>
        <dbReference type="Proteomes" id="UP000708208"/>
    </source>
</evidence>
<dbReference type="PROSITE" id="PS01136">
    <property type="entry name" value="UPF0034"/>
    <property type="match status" value="1"/>
</dbReference>
<dbReference type="PANTHER" id="PTHR11082">
    <property type="entry name" value="TRNA-DIHYDROURIDINE SYNTHASE"/>
    <property type="match status" value="1"/>
</dbReference>
<name>A0A8J2NV11_9HEXA</name>
<evidence type="ECO:0000259" key="7">
    <source>
        <dbReference type="Pfam" id="PF01207"/>
    </source>
</evidence>
<dbReference type="InterPro" id="IPR001269">
    <property type="entry name" value="DUS_fam"/>
</dbReference>
<dbReference type="EMBL" id="CAJVCH010032524">
    <property type="protein sequence ID" value="CAG7712038.1"/>
    <property type="molecule type" value="Genomic_DNA"/>
</dbReference>
<dbReference type="InterPro" id="IPR035587">
    <property type="entry name" value="DUS-like_FMN-bd"/>
</dbReference>
<keyword evidence="4 6" id="KW-0819">tRNA processing</keyword>